<sequence length="837" mass="87579">MMCVAEKPTTDAADAGRNRRRRPSPPHPPPPPPPSAAEPPAYLSPSAVAALATLSARRFDLSVLPAYTPSVAHEARIASENLTAAAAAAAAAAEEAEAAEAAAAASAAAAAGPDAGGAAPALPVIYPVPHYHPTLRRHPPHSDAGWEPPPIPPPRRRPQHEPARTADDSAPASPPRQRDSQDARAGVDGSGVATPAEEAADNRIRSRELPSAGLPPAHGRGSAGPPRPHRRRRDRSVGAAGGGSPSRDELPNKQGGGATRPGGAPEAHWLERALGPQVGGGGGGRVRSLDVRNDDVAGVRDADVAVSSSRRDRERRRSDEAVKRDDHAACHSARRRRRRQGAPPRSEPGRVPASVVIRRLGDPPRRQESDETLTGRGRRAPVVTADVDPIPPPYYGVCPDGGTAPPVAPAVPSFGLKRLPSPRFQQPPNAPPTVHLSATPQPAATATAAATPARYAASSRWRPLARKALLIGIGYRGNPRAELAGPTTDVRIMKFLLTTKFGYAPADLTILTDDPNTHDLRQTRLAGMPTRAAILAAMRELVAGARAGDSLLVFFAGHGTRVVDTSGDEEDGWDEAIVPCDYTTAGVILDDELYDTLVRPPVLPRGVRLFVLMDACHSATAMDLPFVFSPVPLTGGAAAVGRGTRSVRLSPGEAGSSPSSGDTPATAGAQLRAAPPPSSEKREDEEAGHSSRAHPRDRHHRRDRHRDPHRPVTSVADAGVSAFTGRPLPAAKVAVRASHAAPSARYTGLAISLSACADAATAADARTDGGIATGAMTYAFVDAVEGAGPGRAWASLTYAELLVRMRDILHAAGHTQQAQISTNVPHFDLSRRLDGQW</sequence>
<organism evidence="1 2">
    <name type="scientific">Pyropia yezoensis</name>
    <name type="common">Susabi-nori</name>
    <name type="synonym">Porphyra yezoensis</name>
    <dbReference type="NCBI Taxonomy" id="2788"/>
    <lineage>
        <taxon>Eukaryota</taxon>
        <taxon>Rhodophyta</taxon>
        <taxon>Bangiophyceae</taxon>
        <taxon>Bangiales</taxon>
        <taxon>Bangiaceae</taxon>
        <taxon>Pyropia</taxon>
    </lineage>
</organism>
<name>A0ACC3BIE5_PYRYE</name>
<dbReference type="EMBL" id="CM020618">
    <property type="protein sequence ID" value="KAK1857680.1"/>
    <property type="molecule type" value="Genomic_DNA"/>
</dbReference>
<accession>A0ACC3BIE5</accession>
<gene>
    <name evidence="1" type="ORF">I4F81_000295</name>
</gene>
<evidence type="ECO:0000313" key="1">
    <source>
        <dbReference type="EMBL" id="KAK1857680.1"/>
    </source>
</evidence>
<dbReference type="Proteomes" id="UP000798662">
    <property type="component" value="Chromosome 1"/>
</dbReference>
<comment type="caution">
    <text evidence="1">The sequence shown here is derived from an EMBL/GenBank/DDBJ whole genome shotgun (WGS) entry which is preliminary data.</text>
</comment>
<proteinExistence type="predicted"/>
<evidence type="ECO:0000313" key="2">
    <source>
        <dbReference type="Proteomes" id="UP000798662"/>
    </source>
</evidence>
<reference evidence="1" key="1">
    <citation type="submission" date="2019-11" db="EMBL/GenBank/DDBJ databases">
        <title>Nori genome reveals adaptations in red seaweeds to the harsh intertidal environment.</title>
        <authorList>
            <person name="Wang D."/>
            <person name="Mao Y."/>
        </authorList>
    </citation>
    <scope>NUCLEOTIDE SEQUENCE</scope>
    <source>
        <tissue evidence="1">Gametophyte</tissue>
    </source>
</reference>
<keyword evidence="2" id="KW-1185">Reference proteome</keyword>
<protein>
    <submittedName>
        <fullName evidence="1">Uncharacterized protein</fullName>
    </submittedName>
</protein>